<accession>A0ABT9YMD7</accession>
<organism evidence="1 2">
    <name type="scientific">Alkalicoccobacillus murimartini</name>
    <dbReference type="NCBI Taxonomy" id="171685"/>
    <lineage>
        <taxon>Bacteria</taxon>
        <taxon>Bacillati</taxon>
        <taxon>Bacillota</taxon>
        <taxon>Bacilli</taxon>
        <taxon>Bacillales</taxon>
        <taxon>Bacillaceae</taxon>
        <taxon>Alkalicoccobacillus</taxon>
    </lineage>
</organism>
<proteinExistence type="predicted"/>
<protein>
    <submittedName>
        <fullName evidence="1">Uncharacterized protein</fullName>
    </submittedName>
</protein>
<dbReference type="RefSeq" id="WP_306985605.1">
    <property type="nucleotide sequence ID" value="NZ_JAUSUA010000008.1"/>
</dbReference>
<comment type="caution">
    <text evidence="1">The sequence shown here is derived from an EMBL/GenBank/DDBJ whole genome shotgun (WGS) entry which is preliminary data.</text>
</comment>
<dbReference type="Proteomes" id="UP001225034">
    <property type="component" value="Unassembled WGS sequence"/>
</dbReference>
<keyword evidence="2" id="KW-1185">Reference proteome</keyword>
<evidence type="ECO:0000313" key="2">
    <source>
        <dbReference type="Proteomes" id="UP001225034"/>
    </source>
</evidence>
<reference evidence="1 2" key="1">
    <citation type="submission" date="2023-07" db="EMBL/GenBank/DDBJ databases">
        <title>Genomic Encyclopedia of Type Strains, Phase IV (KMG-IV): sequencing the most valuable type-strain genomes for metagenomic binning, comparative biology and taxonomic classification.</title>
        <authorList>
            <person name="Goeker M."/>
        </authorList>
    </citation>
    <scope>NUCLEOTIDE SEQUENCE [LARGE SCALE GENOMIC DNA]</scope>
    <source>
        <strain evidence="1 2">DSM 19154</strain>
    </source>
</reference>
<sequence length="74" mass="8595">MNHHQLTNELLDFYAYDSYPNFGFVFPEGGEDPLFDRKWSWNLSTVRDISSQFAIFEQQSGPYGVMILTKVKAV</sequence>
<evidence type="ECO:0000313" key="1">
    <source>
        <dbReference type="EMBL" id="MDQ0209044.1"/>
    </source>
</evidence>
<gene>
    <name evidence="1" type="ORF">J2S05_003879</name>
</gene>
<dbReference type="EMBL" id="JAUSUA010000008">
    <property type="protein sequence ID" value="MDQ0209044.1"/>
    <property type="molecule type" value="Genomic_DNA"/>
</dbReference>
<name>A0ABT9YMD7_9BACI</name>